<evidence type="ECO:0000313" key="5">
    <source>
        <dbReference type="Proteomes" id="UP000695000"/>
    </source>
</evidence>
<evidence type="ECO:0000256" key="3">
    <source>
        <dbReference type="ARBA" id="ARBA00022839"/>
    </source>
</evidence>
<dbReference type="InterPro" id="IPR012337">
    <property type="entry name" value="RNaseH-like_sf"/>
</dbReference>
<evidence type="ECO:0000256" key="1">
    <source>
        <dbReference type="ARBA" id="ARBA00022722"/>
    </source>
</evidence>
<dbReference type="GeneID" id="108564348"/>
<dbReference type="RefSeq" id="XP_017778854.1">
    <property type="nucleotide sequence ID" value="XM_017923365.1"/>
</dbReference>
<evidence type="ECO:0000256" key="2">
    <source>
        <dbReference type="ARBA" id="ARBA00022801"/>
    </source>
</evidence>
<dbReference type="CDD" id="cd06133">
    <property type="entry name" value="ERI-1_3'hExo_like"/>
    <property type="match status" value="1"/>
</dbReference>
<dbReference type="SUPFAM" id="SSF53098">
    <property type="entry name" value="Ribonuclease H-like"/>
    <property type="match status" value="1"/>
</dbReference>
<keyword evidence="2" id="KW-0378">Hydrolase</keyword>
<dbReference type="Gene3D" id="3.30.420.10">
    <property type="entry name" value="Ribonuclease H-like superfamily/Ribonuclease H"/>
    <property type="match status" value="1"/>
</dbReference>
<dbReference type="PANTHER" id="PTHR23044:SF61">
    <property type="entry name" value="3'-5' EXORIBONUCLEASE 1-RELATED"/>
    <property type="match status" value="1"/>
</dbReference>
<name>A0ABM1MWA4_NICVS</name>
<protein>
    <submittedName>
        <fullName evidence="6">ERI1 exoribonuclease 2</fullName>
    </submittedName>
</protein>
<dbReference type="InterPro" id="IPR051274">
    <property type="entry name" value="3-5_Exoribonuclease"/>
</dbReference>
<keyword evidence="5" id="KW-1185">Reference proteome</keyword>
<dbReference type="InterPro" id="IPR036397">
    <property type="entry name" value="RNaseH_sf"/>
</dbReference>
<dbReference type="SMART" id="SM00479">
    <property type="entry name" value="EXOIII"/>
    <property type="match status" value="1"/>
</dbReference>
<feature type="domain" description="Exonuclease" evidence="4">
    <location>
        <begin position="33"/>
        <end position="227"/>
    </location>
</feature>
<dbReference type="InterPro" id="IPR013520">
    <property type="entry name" value="Ribonucl_H"/>
</dbReference>
<dbReference type="InterPro" id="IPR047201">
    <property type="entry name" value="ERI-1_3'hExo-like"/>
</dbReference>
<reference evidence="6" key="1">
    <citation type="submission" date="2025-08" db="UniProtKB">
        <authorList>
            <consortium name="RefSeq"/>
        </authorList>
    </citation>
    <scope>IDENTIFICATION</scope>
    <source>
        <tissue evidence="6">Whole Larva</tissue>
    </source>
</reference>
<evidence type="ECO:0000259" key="4">
    <source>
        <dbReference type="SMART" id="SM00479"/>
    </source>
</evidence>
<keyword evidence="3" id="KW-0269">Exonuclease</keyword>
<keyword evidence="1" id="KW-0540">Nuclease</keyword>
<proteinExistence type="predicted"/>
<dbReference type="Pfam" id="PF00929">
    <property type="entry name" value="RNase_T"/>
    <property type="match status" value="1"/>
</dbReference>
<accession>A0ABM1MWA4</accession>
<dbReference type="PANTHER" id="PTHR23044">
    <property type="entry name" value="3'-5' EXONUCLEASE ERI1-RELATED"/>
    <property type="match status" value="1"/>
</dbReference>
<sequence length="236" mass="27133">MATREQAMKLGCSEVLEVEKNVPSKYSEQIFNFLLVLDFEATCWNKNECSAPSEIIEFSVVLYDIKLCKILNQFQQYVMPFEYPKLSNFCTSLTGITQKQVDAGVPIGTCLLLFNNWLKDLYKKHKFVFDSKDADKKQCAFVTWSDWDLGICLRKECKRKNIPKSDVFNKWIDLRALYMEFYNRRPKGLEGALSEVGLKFVGKQHSGLDDAKNTAYLAGRMISEGVELRITKSISN</sequence>
<evidence type="ECO:0000313" key="6">
    <source>
        <dbReference type="RefSeq" id="XP_017778854.1"/>
    </source>
</evidence>
<dbReference type="Proteomes" id="UP000695000">
    <property type="component" value="Unplaced"/>
</dbReference>
<organism evidence="5 6">
    <name type="scientific">Nicrophorus vespilloides</name>
    <name type="common">Boreal carrion beetle</name>
    <dbReference type="NCBI Taxonomy" id="110193"/>
    <lineage>
        <taxon>Eukaryota</taxon>
        <taxon>Metazoa</taxon>
        <taxon>Ecdysozoa</taxon>
        <taxon>Arthropoda</taxon>
        <taxon>Hexapoda</taxon>
        <taxon>Insecta</taxon>
        <taxon>Pterygota</taxon>
        <taxon>Neoptera</taxon>
        <taxon>Endopterygota</taxon>
        <taxon>Coleoptera</taxon>
        <taxon>Polyphaga</taxon>
        <taxon>Staphyliniformia</taxon>
        <taxon>Silphidae</taxon>
        <taxon>Nicrophorinae</taxon>
        <taxon>Nicrophorus</taxon>
    </lineage>
</organism>
<gene>
    <name evidence="6" type="primary">LOC108564348</name>
</gene>